<name>A0A7G9A4T6_9VIRU</name>
<accession>A0A7G9A4T6</accession>
<dbReference type="EMBL" id="MT840191">
    <property type="protein sequence ID" value="QNL31759.1"/>
    <property type="molecule type" value="Genomic_DNA"/>
</dbReference>
<sequence length="52" mass="5992">MIFPLTPRPDAIEIIERGDLSLLKKLDKSPNKLLMPVSKRQIVLPATFYKKK</sequence>
<protein>
    <submittedName>
        <fullName evidence="1">Uncharacterized protein</fullName>
    </submittedName>
</protein>
<organism evidence="1">
    <name type="scientific">Bacteriophage sp</name>
    <dbReference type="NCBI Taxonomy" id="38018"/>
    <lineage>
        <taxon>Viruses</taxon>
    </lineage>
</organism>
<proteinExistence type="predicted"/>
<evidence type="ECO:0000313" key="1">
    <source>
        <dbReference type="EMBL" id="QNL31759.1"/>
    </source>
</evidence>
<reference evidence="1" key="1">
    <citation type="submission" date="2020-07" db="EMBL/GenBank/DDBJ databases">
        <title>Dissolved microcystin release linked to lysis of a Microcystis spp. bloom in Lake Erie (USA) attributed to a novel cyanophage.</title>
        <authorList>
            <person name="McKindles K.M."/>
            <person name="Manes M.A."/>
            <person name="DeMarco J.R."/>
            <person name="McClure A."/>
            <person name="McKay R.M."/>
            <person name="Davis T.W."/>
            <person name="Bullerjahn G.S."/>
        </authorList>
    </citation>
    <scope>NUCLEOTIDE SEQUENCE</scope>
</reference>